<evidence type="ECO:0000313" key="2">
    <source>
        <dbReference type="Proteomes" id="UP000582231"/>
    </source>
</evidence>
<protein>
    <submittedName>
        <fullName evidence="1">Flagellar basal body-associated protein FliL</fullName>
    </submittedName>
</protein>
<organism evidence="1 2">
    <name type="scientific">Nocardioides kongjuensis</name>
    <dbReference type="NCBI Taxonomy" id="349522"/>
    <lineage>
        <taxon>Bacteria</taxon>
        <taxon>Bacillati</taxon>
        <taxon>Actinomycetota</taxon>
        <taxon>Actinomycetes</taxon>
        <taxon>Propionibacteriales</taxon>
        <taxon>Nocardioidaceae</taxon>
        <taxon>Nocardioides</taxon>
    </lineage>
</organism>
<comment type="caution">
    <text evidence="1">The sequence shown here is derived from an EMBL/GenBank/DDBJ whole genome shotgun (WGS) entry which is preliminary data.</text>
</comment>
<dbReference type="Proteomes" id="UP000582231">
    <property type="component" value="Unassembled WGS sequence"/>
</dbReference>
<gene>
    <name evidence="1" type="ORF">BJ958_001307</name>
</gene>
<name>A0A852R844_9ACTN</name>
<dbReference type="RefSeq" id="WP_179726099.1">
    <property type="nucleotide sequence ID" value="NZ_BAABEF010000001.1"/>
</dbReference>
<dbReference type="EMBL" id="JACCBF010000001">
    <property type="protein sequence ID" value="NYD29761.1"/>
    <property type="molecule type" value="Genomic_DNA"/>
</dbReference>
<evidence type="ECO:0000313" key="1">
    <source>
        <dbReference type="EMBL" id="NYD29761.1"/>
    </source>
</evidence>
<dbReference type="AlphaFoldDB" id="A0A852R844"/>
<reference evidence="1 2" key="1">
    <citation type="submission" date="2020-07" db="EMBL/GenBank/DDBJ databases">
        <title>Sequencing the genomes of 1000 actinobacteria strains.</title>
        <authorList>
            <person name="Klenk H.-P."/>
        </authorList>
    </citation>
    <scope>NUCLEOTIDE SEQUENCE [LARGE SCALE GENOMIC DNA]</scope>
    <source>
        <strain evidence="1 2">DSM 19082</strain>
    </source>
</reference>
<keyword evidence="1" id="KW-0282">Flagellum</keyword>
<keyword evidence="1" id="KW-0969">Cilium</keyword>
<proteinExistence type="predicted"/>
<accession>A0A852R844</accession>
<sequence length="51" mass="5229">MSLLAIVVVLALVLLLVLAVGALFGVVLFAGRSGRRAQAAQVQDPRGQSIA</sequence>
<keyword evidence="1" id="KW-0966">Cell projection</keyword>
<keyword evidence="2" id="KW-1185">Reference proteome</keyword>